<comment type="domain">
    <text evidence="12">Has 2 endonuclease domains. The discontinuous RuvC-like domain cleaves the target DNA noncomplementary to crRNA while the HNH nuclease domain cleaves the target DNA complementary to crRNA.</text>
</comment>
<protein>
    <recommendedName>
        <fullName evidence="12">CRISPR-associated endonuclease Cas9</fullName>
        <ecNumber evidence="12">3.1.-.-</ecNumber>
    </recommendedName>
</protein>
<feature type="binding site" evidence="12">
    <location>
        <position position="16"/>
    </location>
    <ligand>
        <name>Mg(2+)</name>
        <dbReference type="ChEBI" id="CHEBI:18420"/>
        <label>1</label>
    </ligand>
</feature>
<dbReference type="EC" id="3.1.-.-" evidence="12"/>
<dbReference type="RefSeq" id="WP_173164104.1">
    <property type="nucleotide sequence ID" value="NZ_CP053716.1"/>
</dbReference>
<keyword evidence="2 12" id="KW-0540">Nuclease</keyword>
<evidence type="ECO:0000256" key="6">
    <source>
        <dbReference type="ARBA" id="ARBA00022842"/>
    </source>
</evidence>
<evidence type="ECO:0000313" key="14">
    <source>
        <dbReference type="EMBL" id="QKF07164.1"/>
    </source>
</evidence>
<evidence type="ECO:0000256" key="11">
    <source>
        <dbReference type="ARBA" id="ARBA00046380"/>
    </source>
</evidence>
<dbReference type="KEGG" id="bwa:HLV38_02765"/>
<comment type="subunit">
    <text evidence="11 12">Monomer. Binds crRNA and tracrRNA.</text>
</comment>
<comment type="cofactor">
    <cofactor evidence="1 12">
        <name>Mg(2+)</name>
        <dbReference type="ChEBI" id="CHEBI:18420"/>
    </cofactor>
</comment>
<dbReference type="PROSITE" id="PS51749">
    <property type="entry name" value="HNH_CAS9"/>
    <property type="match status" value="1"/>
</dbReference>
<evidence type="ECO:0000256" key="1">
    <source>
        <dbReference type="ARBA" id="ARBA00001946"/>
    </source>
</evidence>
<keyword evidence="5 12" id="KW-0378">Hydrolase</keyword>
<evidence type="ECO:0000256" key="5">
    <source>
        <dbReference type="ARBA" id="ARBA00022801"/>
    </source>
</evidence>
<keyword evidence="10" id="KW-0464">Manganese</keyword>
<keyword evidence="9 12" id="KW-0238">DNA-binding</keyword>
<evidence type="ECO:0000256" key="2">
    <source>
        <dbReference type="ARBA" id="ARBA00022722"/>
    </source>
</evidence>
<feature type="binding site" evidence="12">
    <location>
        <position position="1018"/>
    </location>
    <ligand>
        <name>Mg(2+)</name>
        <dbReference type="ChEBI" id="CHEBI:18420"/>
        <label>2</label>
    </ligand>
</feature>
<feature type="binding site" evidence="12">
    <location>
        <position position="16"/>
    </location>
    <ligand>
        <name>Mg(2+)</name>
        <dbReference type="ChEBI" id="CHEBI:18420"/>
        <label>2</label>
    </ligand>
</feature>
<dbReference type="GO" id="GO:0016787">
    <property type="term" value="F:hydrolase activity"/>
    <property type="evidence" value="ECO:0007669"/>
    <property type="project" value="UniProtKB-KW"/>
</dbReference>
<dbReference type="GO" id="GO:0003723">
    <property type="term" value="F:RNA binding"/>
    <property type="evidence" value="ECO:0007669"/>
    <property type="project" value="UniProtKB-UniRule"/>
</dbReference>
<keyword evidence="15" id="KW-1185">Reference proteome</keyword>
<dbReference type="Pfam" id="PF13395">
    <property type="entry name" value="HNH_4"/>
    <property type="match status" value="1"/>
</dbReference>
<evidence type="ECO:0000256" key="8">
    <source>
        <dbReference type="ARBA" id="ARBA00023118"/>
    </source>
</evidence>
<comment type="function">
    <text evidence="12">CRISPR (clustered regularly interspaced short palindromic repeat) is an adaptive immune system that provides protection against mobile genetic elements (viruses, transposable elements and conjugative plasmids). CRISPR clusters contain spacers, sequences complementary to antecedent mobile elements, and target invading nucleic acids. CRISPR clusters are transcribed and processed into CRISPR RNA (crRNA). In type II CRISPR systems correct processing of pre-crRNA requires a trans-encoded small RNA (tracrRNA), endogenous ribonuclease 3 (rnc) and this protein. The tracrRNA serves as a guide for ribonuclease 3-aided processing of pre-crRNA. Subsequently Cas9/crRNA/tracrRNA endonucleolytically cleaves linear or circular dsDNA target complementary to the spacer; Cas9 is inactive in the absence of the 2 guide RNAs (gRNA). Cas9 recognizes the protospacer adjacent motif (PAM) in the CRISPR repeat sequences to help distinguish self versus nonself, as targets within the bacterial CRISPR locus do not have PAMs. PAM recognition is also required for catalytic activity.</text>
</comment>
<feature type="domain" description="HNH Cas9-type" evidence="13">
    <location>
        <begin position="806"/>
        <end position="967"/>
    </location>
</feature>
<feature type="binding site" evidence="12">
    <location>
        <position position="808"/>
    </location>
    <ligand>
        <name>Mg(2+)</name>
        <dbReference type="ChEBI" id="CHEBI:18420"/>
        <label>1</label>
    </ligand>
</feature>
<evidence type="ECO:0000256" key="10">
    <source>
        <dbReference type="ARBA" id="ARBA00023211"/>
    </source>
</evidence>
<dbReference type="InterPro" id="IPR055228">
    <property type="entry name" value="Cas9_RuvC"/>
</dbReference>
<dbReference type="Pfam" id="PF16593">
    <property type="entry name" value="Cas9-BH"/>
    <property type="match status" value="1"/>
</dbReference>
<evidence type="ECO:0000256" key="12">
    <source>
        <dbReference type="HAMAP-Rule" id="MF_01480"/>
    </source>
</evidence>
<proteinExistence type="inferred from homology"/>
<dbReference type="GO" id="GO:0004519">
    <property type="term" value="F:endonuclease activity"/>
    <property type="evidence" value="ECO:0007669"/>
    <property type="project" value="UniProtKB-UniRule"/>
</dbReference>
<feature type="active site" description="Proton acceptor for HNH nuclease domain" evidence="12">
    <location>
        <position position="888"/>
    </location>
</feature>
<dbReference type="InterPro" id="IPR036397">
    <property type="entry name" value="RNaseH_sf"/>
</dbReference>
<keyword evidence="6 12" id="KW-0460">Magnesium</keyword>
<keyword evidence="7 12" id="KW-0694">RNA-binding</keyword>
<dbReference type="InterPro" id="IPR028629">
    <property type="entry name" value="Cas9"/>
</dbReference>
<keyword evidence="4 12" id="KW-0255">Endonuclease</keyword>
<reference evidence="15" key="1">
    <citation type="submission" date="2020-05" db="EMBL/GenBank/DDBJ databases">
        <title>Novel species in genus Nocardioides.</title>
        <authorList>
            <person name="Zhang G."/>
        </authorList>
    </citation>
    <scope>NUCLEOTIDE SEQUENCE [LARGE SCALE GENOMIC DNA]</scope>
    <source>
        <strain evidence="15">zg-1050</strain>
    </source>
</reference>
<dbReference type="InterPro" id="IPR032240">
    <property type="entry name" value="Cas9_REC"/>
</dbReference>
<dbReference type="InterPro" id="IPR033114">
    <property type="entry name" value="HNH_CAS9"/>
</dbReference>
<dbReference type="EMBL" id="CP053716">
    <property type="protein sequence ID" value="QKF07164.1"/>
    <property type="molecule type" value="Genomic_DNA"/>
</dbReference>
<dbReference type="Pfam" id="PF22702">
    <property type="entry name" value="Cas9_RuvC"/>
    <property type="match status" value="1"/>
</dbReference>
<feature type="binding site" evidence="12">
    <location>
        <position position="808"/>
    </location>
    <ligand>
        <name>Mg(2+)</name>
        <dbReference type="ChEBI" id="CHEBI:18420"/>
        <label>2</label>
    </ligand>
</feature>
<dbReference type="GO" id="GO:0051607">
    <property type="term" value="P:defense response to virus"/>
    <property type="evidence" value="ECO:0007669"/>
    <property type="project" value="UniProtKB-UniRule"/>
</dbReference>
<dbReference type="NCBIfam" id="TIGR01865">
    <property type="entry name" value="cas_Csn1"/>
    <property type="match status" value="1"/>
</dbReference>
<feature type="binding site" evidence="12">
    <location>
        <position position="804"/>
    </location>
    <ligand>
        <name>Mg(2+)</name>
        <dbReference type="ChEBI" id="CHEBI:18420"/>
        <label>1</label>
    </ligand>
</feature>
<evidence type="ECO:0000256" key="9">
    <source>
        <dbReference type="ARBA" id="ARBA00023125"/>
    </source>
</evidence>
<dbReference type="Gene3D" id="3.30.420.10">
    <property type="entry name" value="Ribonuclease H-like superfamily/Ribonuclease H"/>
    <property type="match status" value="1"/>
</dbReference>
<accession>A0A6M8J0W2</accession>
<dbReference type="Pfam" id="PF16595">
    <property type="entry name" value="Cas9_PI"/>
    <property type="match status" value="1"/>
</dbReference>
<feature type="active site" description="For RuvC-like nuclease domain" evidence="12">
    <location>
        <position position="16"/>
    </location>
</feature>
<dbReference type="Gene3D" id="1.10.30.50">
    <property type="match status" value="1"/>
</dbReference>
<dbReference type="HAMAP" id="MF_01480">
    <property type="entry name" value="Cas9"/>
    <property type="match status" value="1"/>
</dbReference>
<dbReference type="Pfam" id="PF16592">
    <property type="entry name" value="Cas9_REC"/>
    <property type="match status" value="1"/>
</dbReference>
<dbReference type="GO" id="GO:0043571">
    <property type="term" value="P:maintenance of CRISPR repeat elements"/>
    <property type="evidence" value="ECO:0007669"/>
    <property type="project" value="UniProtKB-UniRule"/>
</dbReference>
<dbReference type="InterPro" id="IPR003615">
    <property type="entry name" value="HNH_nuc"/>
</dbReference>
<sequence>MGKKLRGAQDYSIGLDLGTGSVGWAAVANDGELLSFKGKGAFGSRLFEGAKTAADTRVHRGMRRRIARRRQRLDFLQDIFQDHVEAVDSEFFHRLRQSRLHPSDREEGHSDYRWPLFNGSDFNEVDYYERFPTIYHLREWLMDTPEKADIRLIYLAFHNIVKVRGNFLRQDDANLTSQNANMSASLVDLADRLTEWAAASELLCEVDVQKIQEALESPEKSRSEKAKEAPGAVKCSSEFSDVVKQVCKAVVGLQADFSKVFFLEGEAQKLNLSNEDKIEEFLSGHCPDEGLPLFEAIQGAYYAYLLAGIMRGSTGGTISQCMVQRYKQYGRDLDLLKGLFKSYAPERFDEFFRGEMKNGRYAPRTARGYTAYNIGASKLSYDDLKKQVEKVLKGTPAEQTEEYTQMMKGFDEGMFLRRQKTSDNGAIYFQLHLEEMRAIIDNQSKYYPFLAEESDKLQSLVTFRIPYYVGPLTQKNAAKDAAGRNRFAWSERKPGMENTPVRPWNWEDVIDRHKSAEKFMRRLTGTCTYLYGESVLPKCSILYERFCVLNELNGSWWTQDEGKRRPFTEDQRMMIVDRLFGRGRVTYKAVADLLKQEFGSIQVSVGGGQGETGYESKLSSYLFFCQLLGVDDLSESDEDMAEQIILWNTLFEDRAILREKLQVSYGDRLNADQIKRVCKKRFTGWGRLSQKLLTGVRVDIDGEPKSVMDVLIEGRLVCGEYEDASSRDVLGSPMVLMQILNDQAMGFKKRIEEINHEKLMDGEGLSVQDLPGSSAIRRSVNQALRIVKEIASIAGTSPSVVYVEVTREEDERKKGRNTKRHKRVELALKALGAQGLLKPGIMDEFKGIGSKDLDERLSLYFMQNGKCLYCGEPIDIRELSSPRYQVDHILPQAYIKDDSLENKALVNSHCNQRKTDSLLLDQRIIGKMRGTWGALKEAGLIGEKKYANLTRERFSDKQLRGFIARQIVETSQSIKLLQLLLRQEFPDTKVVPIKAGLSSVVRKRAGLHKCRALNDYHHAHDALLAVTLGRYLQECFPKAIEEPIRYAKAMRKFFREEGEEGAKPGKAPGSTLFLLKRFLSVKKADDGETMLWDSEMEIERLRTYLNYKTCYISRMPIETTGAFWDATIYSPEGGKKIPTIPIKKELPPEVYGGYSREQFAYFFIYRVLDKKKRPALRFDAVPVSVAAKVAQGGDGLVEFARGLAKSNGEEFVSIEVKRLAKHQLIEIDGDRLSLRGLHEVRNASQIAFTCSEAEKFNKLFDPRHTDEVDPVELFNTVANRCEVRAPKAFEKIGLASYRGTFDAASRDDQVAGLRLILDVISGHRNQIDMRPFGGKQFAGEISFTFRVILNDASRSFCIIRQSVTGMFESRREIGL</sequence>
<organism evidence="14 15">
    <name type="scientific">Berryella wangjianweii</name>
    <dbReference type="NCBI Taxonomy" id="2734634"/>
    <lineage>
        <taxon>Bacteria</taxon>
        <taxon>Bacillati</taxon>
        <taxon>Actinomycetota</taxon>
        <taxon>Coriobacteriia</taxon>
        <taxon>Eggerthellales</taxon>
        <taxon>Eggerthellaceae</taxon>
        <taxon>Berryella</taxon>
    </lineage>
</organism>
<comment type="similarity">
    <text evidence="12">Belongs to the CRISPR-associated Cas9 family.</text>
</comment>
<gene>
    <name evidence="12 14" type="primary">cas9</name>
    <name evidence="14" type="ORF">HLV38_02765</name>
</gene>
<dbReference type="InterPro" id="IPR032237">
    <property type="entry name" value="Cas9_PI"/>
</dbReference>
<evidence type="ECO:0000256" key="4">
    <source>
        <dbReference type="ARBA" id="ARBA00022759"/>
    </source>
</evidence>
<dbReference type="GO" id="GO:0046872">
    <property type="term" value="F:metal ion binding"/>
    <property type="evidence" value="ECO:0007669"/>
    <property type="project" value="UniProtKB-UniRule"/>
</dbReference>
<keyword evidence="8 12" id="KW-0051">Antiviral defense</keyword>
<dbReference type="Proteomes" id="UP000503297">
    <property type="component" value="Chromosome"/>
</dbReference>
<evidence type="ECO:0000259" key="13">
    <source>
        <dbReference type="PROSITE" id="PS51749"/>
    </source>
</evidence>
<name>A0A6M8J0W2_9ACTN</name>
<evidence type="ECO:0000256" key="3">
    <source>
        <dbReference type="ARBA" id="ARBA00022723"/>
    </source>
</evidence>
<evidence type="ECO:0000256" key="7">
    <source>
        <dbReference type="ARBA" id="ARBA00022884"/>
    </source>
</evidence>
<dbReference type="InterPro" id="IPR032239">
    <property type="entry name" value="Cas9-BH"/>
</dbReference>
<dbReference type="GO" id="GO:0003677">
    <property type="term" value="F:DNA binding"/>
    <property type="evidence" value="ECO:0007669"/>
    <property type="project" value="UniProtKB-UniRule"/>
</dbReference>
<evidence type="ECO:0000313" key="15">
    <source>
        <dbReference type="Proteomes" id="UP000503297"/>
    </source>
</evidence>
<keyword evidence="3 12" id="KW-0479">Metal-binding</keyword>